<dbReference type="Pfam" id="PF08759">
    <property type="entry name" value="GT-D"/>
    <property type="match status" value="1"/>
</dbReference>
<name>A0A919ST17_9ACTN</name>
<evidence type="ECO:0000313" key="3">
    <source>
        <dbReference type="Proteomes" id="UP000680865"/>
    </source>
</evidence>
<keyword evidence="3" id="KW-1185">Reference proteome</keyword>
<dbReference type="Proteomes" id="UP000680865">
    <property type="component" value="Unassembled WGS sequence"/>
</dbReference>
<accession>A0A919ST17</accession>
<organism evidence="2 3">
    <name type="scientific">Winogradskya consettensis</name>
    <dbReference type="NCBI Taxonomy" id="113560"/>
    <lineage>
        <taxon>Bacteria</taxon>
        <taxon>Bacillati</taxon>
        <taxon>Actinomycetota</taxon>
        <taxon>Actinomycetes</taxon>
        <taxon>Micromonosporales</taxon>
        <taxon>Micromonosporaceae</taxon>
        <taxon>Winogradskya</taxon>
    </lineage>
</organism>
<protein>
    <recommendedName>
        <fullName evidence="1">Glycosyltransferase GT-D fold domain-containing protein</fullName>
    </recommendedName>
</protein>
<feature type="domain" description="Glycosyltransferase GT-D fold" evidence="1">
    <location>
        <begin position="79"/>
        <end position="273"/>
    </location>
</feature>
<dbReference type="RefSeq" id="WP_213000590.1">
    <property type="nucleotide sequence ID" value="NZ_BAAATW010000001.1"/>
</dbReference>
<dbReference type="InterPro" id="IPR014869">
    <property type="entry name" value="GT-D"/>
</dbReference>
<evidence type="ECO:0000259" key="1">
    <source>
        <dbReference type="Pfam" id="PF08759"/>
    </source>
</evidence>
<gene>
    <name evidence="2" type="ORF">Aco04nite_60660</name>
</gene>
<proteinExistence type="predicted"/>
<sequence>MIKRAWGAIRRRLADPRLTETNALLVDIRWELKQQRKYLEGFRALASTPIYAEIREFTEARQYTFEETMRRVAQERLSLARFGDGELKIMLRPQFGLKFQPWSAALAGELRAVLEMDGYDPDRLLVAFPYTIRDVHWTGVWLDLWPEVKPLLNPDVHYGSAHVTRPVFFAQLGERGVQLWRDVWDGQRICVVTGQGSRFKLEPALFDNAKSVEFLYSTPRDAYADLSRLKNELERRDADKLYLLALGPCGTLVAAWLSQRGRWAIDMGHISESWANVFADGAWPESLNVVKKYPSNHPTAALDQT</sequence>
<evidence type="ECO:0000313" key="2">
    <source>
        <dbReference type="EMBL" id="GIM78480.1"/>
    </source>
</evidence>
<comment type="caution">
    <text evidence="2">The sequence shown here is derived from an EMBL/GenBank/DDBJ whole genome shotgun (WGS) entry which is preliminary data.</text>
</comment>
<dbReference type="EMBL" id="BOQP01000034">
    <property type="protein sequence ID" value="GIM78480.1"/>
    <property type="molecule type" value="Genomic_DNA"/>
</dbReference>
<dbReference type="AlphaFoldDB" id="A0A919ST17"/>
<reference evidence="2" key="1">
    <citation type="submission" date="2021-03" db="EMBL/GenBank/DDBJ databases">
        <title>Whole genome shotgun sequence of Actinoplanes consettensis NBRC 14913.</title>
        <authorList>
            <person name="Komaki H."/>
            <person name="Tamura T."/>
        </authorList>
    </citation>
    <scope>NUCLEOTIDE SEQUENCE</scope>
    <source>
        <strain evidence="2">NBRC 14913</strain>
    </source>
</reference>